<dbReference type="Proteomes" id="UP000294641">
    <property type="component" value="Unassembled WGS sequence"/>
</dbReference>
<protein>
    <submittedName>
        <fullName evidence="1">Uncharacterized protein</fullName>
    </submittedName>
</protein>
<comment type="caution">
    <text evidence="1">The sequence shown here is derived from an EMBL/GenBank/DDBJ whole genome shotgun (WGS) entry which is preliminary data.</text>
</comment>
<reference evidence="2 4" key="2">
    <citation type="submission" date="2019-03" db="EMBL/GenBank/DDBJ databases">
        <title>Genomic Encyclopedia of Type Strains, Phase IV (KMG-IV): sequencing the most valuable type-strain genomes for metagenomic binning, comparative biology and taxonomic classification.</title>
        <authorList>
            <person name="Goeker M."/>
        </authorList>
    </citation>
    <scope>NUCLEOTIDE SEQUENCE [LARGE SCALE GENOMIC DNA]</scope>
    <source>
        <strain evidence="2 4">DSM 20580</strain>
    </source>
</reference>
<gene>
    <name evidence="2" type="ORF">DFR61_11148</name>
    <name evidence="1" type="ORF">NCTC10597_02611</name>
</gene>
<keyword evidence="4" id="KW-1185">Reference proteome</keyword>
<dbReference type="Proteomes" id="UP000254330">
    <property type="component" value="Unassembled WGS sequence"/>
</dbReference>
<sequence>MSNKHQFRARVRNVNYDYLENYQIVNNHSNIGEALDAILEEHKELNKNHWNLQYIAQTVAHTVNERISTELNRVRLGTNNTDRNTQILIELLQGFMQLRNVEHIPTIDLYKPEFLIHAENTVKERIAHQKQRKHSRQ</sequence>
<name>A0A8B4QDK0_9BACL</name>
<dbReference type="EMBL" id="SNZG01000011">
    <property type="protein sequence ID" value="TDR39522.1"/>
    <property type="molecule type" value="Genomic_DNA"/>
</dbReference>
<evidence type="ECO:0000313" key="1">
    <source>
        <dbReference type="EMBL" id="STX10831.1"/>
    </source>
</evidence>
<evidence type="ECO:0000313" key="2">
    <source>
        <dbReference type="EMBL" id="TDR39522.1"/>
    </source>
</evidence>
<evidence type="ECO:0000313" key="4">
    <source>
        <dbReference type="Proteomes" id="UP000294641"/>
    </source>
</evidence>
<dbReference type="AlphaFoldDB" id="A0A8B4QDK0"/>
<reference evidence="1 3" key="1">
    <citation type="submission" date="2018-06" db="EMBL/GenBank/DDBJ databases">
        <authorList>
            <consortium name="Pathogen Informatics"/>
            <person name="Doyle S."/>
        </authorList>
    </citation>
    <scope>NUCLEOTIDE SEQUENCE [LARGE SCALE GENOMIC DNA]</scope>
    <source>
        <strain evidence="1 3">NCTC10597</strain>
    </source>
</reference>
<proteinExistence type="predicted"/>
<evidence type="ECO:0000313" key="3">
    <source>
        <dbReference type="Proteomes" id="UP000254330"/>
    </source>
</evidence>
<accession>A0A8B4QDK0</accession>
<dbReference type="EMBL" id="UGNP01000001">
    <property type="protein sequence ID" value="STX10831.1"/>
    <property type="molecule type" value="Genomic_DNA"/>
</dbReference>
<organism evidence="1 3">
    <name type="scientific">Kurthia zopfii</name>
    <dbReference type="NCBI Taxonomy" id="1650"/>
    <lineage>
        <taxon>Bacteria</taxon>
        <taxon>Bacillati</taxon>
        <taxon>Bacillota</taxon>
        <taxon>Bacilli</taxon>
        <taxon>Bacillales</taxon>
        <taxon>Caryophanaceae</taxon>
        <taxon>Kurthia</taxon>
    </lineage>
</organism>